<dbReference type="Pfam" id="PF07606">
    <property type="entry name" value="DUF1569"/>
    <property type="match status" value="1"/>
</dbReference>
<dbReference type="Proteomes" id="UP001598114">
    <property type="component" value="Unassembled WGS sequence"/>
</dbReference>
<accession>A0ABW6CVA7</accession>
<dbReference type="InterPro" id="IPR034660">
    <property type="entry name" value="DinB/YfiT-like"/>
</dbReference>
<sequence>MINQLAIQLKEMQTLAEQWETTNPAVSSSSVGWHLLHNLQVINGVVATLAASNPAEYAPKHTFRKWYVLFTKKIPRGKARAPKGVVPDTISKEELDAALDRASLSVLNLLNQQPKHFFPHPLFGHLNTKHAKRFLWIHTEHHLKIVRNILR</sequence>
<dbReference type="InterPro" id="IPR011463">
    <property type="entry name" value="DUF1569"/>
</dbReference>
<dbReference type="EMBL" id="JBBKYA010000001">
    <property type="protein sequence ID" value="MFD3274882.1"/>
    <property type="molecule type" value="Genomic_DNA"/>
</dbReference>
<reference evidence="1 2" key="1">
    <citation type="submission" date="2024-03" db="EMBL/GenBank/DDBJ databases">
        <title>Aquirufa genome sequencing.</title>
        <authorList>
            <person name="Pitt A."/>
            <person name="Hahn M.W."/>
        </authorList>
    </citation>
    <scope>NUCLEOTIDE SEQUENCE [LARGE SCALE GENOMIC DNA]</scope>
    <source>
        <strain evidence="1 2">PLAD-142S6K</strain>
    </source>
</reference>
<dbReference type="RefSeq" id="WP_377974452.1">
    <property type="nucleotide sequence ID" value="NZ_JBBKYA010000001.1"/>
</dbReference>
<organism evidence="1 2">
    <name type="scientific">Aquirufa echingensis</name>
    <dbReference type="NCBI Taxonomy" id="3096516"/>
    <lineage>
        <taxon>Bacteria</taxon>
        <taxon>Pseudomonadati</taxon>
        <taxon>Bacteroidota</taxon>
        <taxon>Cytophagia</taxon>
        <taxon>Cytophagales</taxon>
        <taxon>Flectobacillaceae</taxon>
        <taxon>Aquirufa</taxon>
    </lineage>
</organism>
<dbReference type="SUPFAM" id="SSF109854">
    <property type="entry name" value="DinB/YfiT-like putative metalloenzymes"/>
    <property type="match status" value="1"/>
</dbReference>
<evidence type="ECO:0000313" key="2">
    <source>
        <dbReference type="Proteomes" id="UP001598114"/>
    </source>
</evidence>
<dbReference type="Gene3D" id="1.20.120.450">
    <property type="entry name" value="dinb family like domain"/>
    <property type="match status" value="1"/>
</dbReference>
<gene>
    <name evidence="1" type="ORF">SKC38_01420</name>
</gene>
<keyword evidence="2" id="KW-1185">Reference proteome</keyword>
<proteinExistence type="predicted"/>
<evidence type="ECO:0000313" key="1">
    <source>
        <dbReference type="EMBL" id="MFD3274882.1"/>
    </source>
</evidence>
<protein>
    <submittedName>
        <fullName evidence="1">DUF1569 domain-containing protein</fullName>
    </submittedName>
</protein>
<comment type="caution">
    <text evidence="1">The sequence shown here is derived from an EMBL/GenBank/DDBJ whole genome shotgun (WGS) entry which is preliminary data.</text>
</comment>
<name>A0ABW6CVA7_9BACT</name>